<feature type="region of interest" description="Disordered" evidence="1">
    <location>
        <begin position="184"/>
        <end position="220"/>
    </location>
</feature>
<feature type="region of interest" description="Disordered" evidence="1">
    <location>
        <begin position="110"/>
        <end position="130"/>
    </location>
</feature>
<comment type="caution">
    <text evidence="2">The sequence shown here is derived from an EMBL/GenBank/DDBJ whole genome shotgun (WGS) entry which is preliminary data.</text>
</comment>
<accession>A0ABR2AFK2</accession>
<sequence>MLLTDQSVPLTEGKIFRRSDGTPSLPSTVDSPTPDAFEASIRIPAVYDPSLPGLRLFPRSVSIYRNYVNHVCFPFIEAWVSKEAGNGILVQATSHVRPISSLSSQYVAGAGRKKGSKNSGKHGCSQRVESRQMEGVGSFTRINPLLTRKGERYKLRFKIEVPELEGMGSGLGNRLTAKEQLAYDRQKGEVPRGEESFNTRKLPVKDSKARTSAPLQHSLKEDFPNLEARWDSKEGAVSLSS</sequence>
<dbReference type="Proteomes" id="UP001396334">
    <property type="component" value="Unassembled WGS sequence"/>
</dbReference>
<evidence type="ECO:0000313" key="2">
    <source>
        <dbReference type="EMBL" id="KAK8491945.1"/>
    </source>
</evidence>
<organism evidence="2 3">
    <name type="scientific">Hibiscus sabdariffa</name>
    <name type="common">roselle</name>
    <dbReference type="NCBI Taxonomy" id="183260"/>
    <lineage>
        <taxon>Eukaryota</taxon>
        <taxon>Viridiplantae</taxon>
        <taxon>Streptophyta</taxon>
        <taxon>Embryophyta</taxon>
        <taxon>Tracheophyta</taxon>
        <taxon>Spermatophyta</taxon>
        <taxon>Magnoliopsida</taxon>
        <taxon>eudicotyledons</taxon>
        <taxon>Gunneridae</taxon>
        <taxon>Pentapetalae</taxon>
        <taxon>rosids</taxon>
        <taxon>malvids</taxon>
        <taxon>Malvales</taxon>
        <taxon>Malvaceae</taxon>
        <taxon>Malvoideae</taxon>
        <taxon>Hibiscus</taxon>
    </lineage>
</organism>
<evidence type="ECO:0000256" key="1">
    <source>
        <dbReference type="SAM" id="MobiDB-lite"/>
    </source>
</evidence>
<reference evidence="2 3" key="1">
    <citation type="journal article" date="2024" name="G3 (Bethesda)">
        <title>Genome assembly of Hibiscus sabdariffa L. provides insights into metabolisms of medicinal natural products.</title>
        <authorList>
            <person name="Kim T."/>
        </authorList>
    </citation>
    <scope>NUCLEOTIDE SEQUENCE [LARGE SCALE GENOMIC DNA]</scope>
    <source>
        <strain evidence="2">TK-2024</strain>
        <tissue evidence="2">Old leaves</tissue>
    </source>
</reference>
<proteinExistence type="predicted"/>
<keyword evidence="3" id="KW-1185">Reference proteome</keyword>
<evidence type="ECO:0000313" key="3">
    <source>
        <dbReference type="Proteomes" id="UP001396334"/>
    </source>
</evidence>
<name>A0ABR2AFK2_9ROSI</name>
<dbReference type="EMBL" id="JBBPBN010000257">
    <property type="protein sequence ID" value="KAK8491945.1"/>
    <property type="molecule type" value="Genomic_DNA"/>
</dbReference>
<feature type="compositionally biased region" description="Basic residues" evidence="1">
    <location>
        <begin position="111"/>
        <end position="120"/>
    </location>
</feature>
<protein>
    <submittedName>
        <fullName evidence="2">Uncharacterized protein</fullName>
    </submittedName>
</protein>
<gene>
    <name evidence="2" type="ORF">V6N11_014069</name>
</gene>
<feature type="compositionally biased region" description="Basic and acidic residues" evidence="1">
    <location>
        <begin position="184"/>
        <end position="209"/>
    </location>
</feature>